<comment type="caution">
    <text evidence="2">The sequence shown here is derived from an EMBL/GenBank/DDBJ whole genome shotgun (WGS) entry which is preliminary data.</text>
</comment>
<keyword evidence="1" id="KW-1133">Transmembrane helix</keyword>
<dbReference type="Proteomes" id="UP000076959">
    <property type="component" value="Unassembled WGS sequence"/>
</dbReference>
<proteinExistence type="predicted"/>
<sequence>MWFTTAPGQTDVLLVVMGVFLVLFIFTLGVLFLRLHHLPDHIAGKSQKVQHEIVAVLVLLAMLTHVNAFWIIALLLALIDLPDFGGPLNRIAHALERFVWKKPREQKPGTSSENPPHNVRG</sequence>
<keyword evidence="1" id="KW-0472">Membrane</keyword>
<feature type="transmembrane region" description="Helical" evidence="1">
    <location>
        <begin position="12"/>
        <end position="33"/>
    </location>
</feature>
<evidence type="ECO:0000313" key="2">
    <source>
        <dbReference type="EMBL" id="OAF07761.1"/>
    </source>
</evidence>
<feature type="transmembrane region" description="Helical" evidence="1">
    <location>
        <begin position="54"/>
        <end position="79"/>
    </location>
</feature>
<dbReference type="EMBL" id="LUUB01000065">
    <property type="protein sequence ID" value="OAF07761.1"/>
    <property type="molecule type" value="Genomic_DNA"/>
</dbReference>
<gene>
    <name evidence="2" type="ORF">AYJ54_16795</name>
</gene>
<organism evidence="2 3">
    <name type="scientific">Bradyrhizobium centrolobii</name>
    <dbReference type="NCBI Taxonomy" id="1505087"/>
    <lineage>
        <taxon>Bacteria</taxon>
        <taxon>Pseudomonadati</taxon>
        <taxon>Pseudomonadota</taxon>
        <taxon>Alphaproteobacteria</taxon>
        <taxon>Hyphomicrobiales</taxon>
        <taxon>Nitrobacteraceae</taxon>
        <taxon>Bradyrhizobium</taxon>
    </lineage>
</organism>
<name>A0A176YN95_9BRAD</name>
<dbReference type="AlphaFoldDB" id="A0A176YN95"/>
<protein>
    <submittedName>
        <fullName evidence="2">Uncharacterized protein</fullName>
    </submittedName>
</protein>
<accession>A0A176YN95</accession>
<keyword evidence="3" id="KW-1185">Reference proteome</keyword>
<keyword evidence="1" id="KW-0812">Transmembrane</keyword>
<evidence type="ECO:0000313" key="3">
    <source>
        <dbReference type="Proteomes" id="UP000076959"/>
    </source>
</evidence>
<dbReference type="STRING" id="1505087.AYJ54_16795"/>
<evidence type="ECO:0000256" key="1">
    <source>
        <dbReference type="SAM" id="Phobius"/>
    </source>
</evidence>
<reference evidence="2 3" key="1">
    <citation type="submission" date="2016-03" db="EMBL/GenBank/DDBJ databases">
        <title>Draft Genome Sequence of the Strain BR 10245 (Bradyrhizobium sp.) isolated from nodules of Centrolobium paraense.</title>
        <authorList>
            <person name="Simoes-Araujo J.L.Sr."/>
            <person name="Barauna A.C."/>
            <person name="Silva K."/>
            <person name="Zilli J.E."/>
        </authorList>
    </citation>
    <scope>NUCLEOTIDE SEQUENCE [LARGE SCALE GENOMIC DNA]</scope>
    <source>
        <strain evidence="2 3">BR 10245</strain>
    </source>
</reference>